<organism evidence="2 3">
    <name type="scientific">Streptomyces huasconensis</name>
    <dbReference type="NCBI Taxonomy" id="1854574"/>
    <lineage>
        <taxon>Bacteria</taxon>
        <taxon>Bacillati</taxon>
        <taxon>Actinomycetota</taxon>
        <taxon>Actinomycetes</taxon>
        <taxon>Kitasatosporales</taxon>
        <taxon>Streptomycetaceae</taxon>
        <taxon>Streptomyces</taxon>
    </lineage>
</organism>
<evidence type="ECO:0000313" key="3">
    <source>
        <dbReference type="Proteomes" id="UP001553843"/>
    </source>
</evidence>
<sequence length="79" mass="8646">MADISDELVKLERSAEEARAKLAGLAGEEYQAQWRSWYEAAAVFQAAVTAHAKATGQPRHEVEQAVKKAVRHADEAPAE</sequence>
<keyword evidence="3" id="KW-1185">Reference proteome</keyword>
<comment type="caution">
    <text evidence="2">The sequence shown here is derived from an EMBL/GenBank/DDBJ whole genome shotgun (WGS) entry which is preliminary data.</text>
</comment>
<feature type="coiled-coil region" evidence="1">
    <location>
        <begin position="1"/>
        <end position="28"/>
    </location>
</feature>
<name>A0ABV3M4K5_9ACTN</name>
<dbReference type="InterPro" id="IPR036689">
    <property type="entry name" value="ESAT-6-like_sf"/>
</dbReference>
<dbReference type="EMBL" id="JBEYRS010000018">
    <property type="protein sequence ID" value="MEW2366631.1"/>
    <property type="molecule type" value="Genomic_DNA"/>
</dbReference>
<dbReference type="RefSeq" id="WP_359783109.1">
    <property type="nucleotide sequence ID" value="NZ_JBEYRR010000013.1"/>
</dbReference>
<evidence type="ECO:0000256" key="1">
    <source>
        <dbReference type="SAM" id="Coils"/>
    </source>
</evidence>
<dbReference type="SUPFAM" id="SSF140453">
    <property type="entry name" value="EsxAB dimer-like"/>
    <property type="match status" value="1"/>
</dbReference>
<proteinExistence type="predicted"/>
<evidence type="ECO:0000313" key="2">
    <source>
        <dbReference type="EMBL" id="MEW2366631.1"/>
    </source>
</evidence>
<reference evidence="2 3" key="1">
    <citation type="submission" date="2024-06" db="EMBL/GenBank/DDBJ databases">
        <title>The Natural Products Discovery Center: Release of the First 8490 Sequenced Strains for Exploring Actinobacteria Biosynthetic Diversity.</title>
        <authorList>
            <person name="Kalkreuter E."/>
            <person name="Kautsar S.A."/>
            <person name="Yang D."/>
            <person name="Bader C.D."/>
            <person name="Teijaro C.N."/>
            <person name="Fluegel L."/>
            <person name="Davis C.M."/>
            <person name="Simpson J.R."/>
            <person name="Lauterbach L."/>
            <person name="Steele A.D."/>
            <person name="Gui C."/>
            <person name="Meng S."/>
            <person name="Li G."/>
            <person name="Viehrig K."/>
            <person name="Ye F."/>
            <person name="Su P."/>
            <person name="Kiefer A.F."/>
            <person name="Nichols A."/>
            <person name="Cepeda A.J."/>
            <person name="Yan W."/>
            <person name="Fan B."/>
            <person name="Jiang Y."/>
            <person name="Adhikari A."/>
            <person name="Zheng C.-J."/>
            <person name="Schuster L."/>
            <person name="Cowan T.M."/>
            <person name="Smanski M.J."/>
            <person name="Chevrette M.G."/>
            <person name="De Carvalho L.P.S."/>
            <person name="Shen B."/>
        </authorList>
    </citation>
    <scope>NUCLEOTIDE SEQUENCE [LARGE SCALE GENOMIC DNA]</scope>
    <source>
        <strain evidence="2 3">NPDC047833</strain>
    </source>
</reference>
<dbReference type="Proteomes" id="UP001553843">
    <property type="component" value="Unassembled WGS sequence"/>
</dbReference>
<protein>
    <submittedName>
        <fullName evidence="2">Uncharacterized protein</fullName>
    </submittedName>
</protein>
<accession>A0ABV3M4K5</accession>
<keyword evidence="1" id="KW-0175">Coiled coil</keyword>
<gene>
    <name evidence="2" type="ORF">AB0887_32365</name>
</gene>